<name>A0A0B7K4W4_BIOOC</name>
<evidence type="ECO:0000313" key="1">
    <source>
        <dbReference type="EMBL" id="CEO50607.1"/>
    </source>
</evidence>
<dbReference type="EMBL" id="CDPU01000019">
    <property type="protein sequence ID" value="CEO50607.1"/>
    <property type="molecule type" value="Genomic_DNA"/>
</dbReference>
<proteinExistence type="predicted"/>
<sequence length="64" mass="7059">MFIGAWAIVCPCNRTCDHKRPARKLDQIELRQSADTYLQAQDTSVSALATSYRLNTVGQTSGLS</sequence>
<gene>
    <name evidence="1" type="ORF">BN869_000006665_1</name>
</gene>
<protein>
    <submittedName>
        <fullName evidence="1">Uncharacterized protein</fullName>
    </submittedName>
</protein>
<dbReference type="AlphaFoldDB" id="A0A0B7K4W4"/>
<organism evidence="1">
    <name type="scientific">Bionectria ochroleuca</name>
    <name type="common">Gliocladium roseum</name>
    <dbReference type="NCBI Taxonomy" id="29856"/>
    <lineage>
        <taxon>Eukaryota</taxon>
        <taxon>Fungi</taxon>
        <taxon>Dikarya</taxon>
        <taxon>Ascomycota</taxon>
        <taxon>Pezizomycotina</taxon>
        <taxon>Sordariomycetes</taxon>
        <taxon>Hypocreomycetidae</taxon>
        <taxon>Hypocreales</taxon>
        <taxon>Bionectriaceae</taxon>
        <taxon>Clonostachys</taxon>
    </lineage>
</organism>
<reference evidence="1" key="1">
    <citation type="submission" date="2015-01" db="EMBL/GenBank/DDBJ databases">
        <authorList>
            <person name="Durling Mikael"/>
        </authorList>
    </citation>
    <scope>NUCLEOTIDE SEQUENCE</scope>
</reference>
<accession>A0A0B7K4W4</accession>